<name>A0A0B1T7P6_OESDE</name>
<feature type="region of interest" description="Disordered" evidence="1">
    <location>
        <begin position="424"/>
        <end position="444"/>
    </location>
</feature>
<evidence type="ECO:0000256" key="1">
    <source>
        <dbReference type="SAM" id="MobiDB-lite"/>
    </source>
</evidence>
<dbReference type="Proteomes" id="UP000053660">
    <property type="component" value="Unassembled WGS sequence"/>
</dbReference>
<reference evidence="2 3" key="1">
    <citation type="submission" date="2014-03" db="EMBL/GenBank/DDBJ databases">
        <title>Draft genome of the hookworm Oesophagostomum dentatum.</title>
        <authorList>
            <person name="Mitreva M."/>
        </authorList>
    </citation>
    <scope>NUCLEOTIDE SEQUENCE [LARGE SCALE GENOMIC DNA]</scope>
    <source>
        <strain evidence="2 3">OD-Hann</strain>
    </source>
</reference>
<keyword evidence="3" id="KW-1185">Reference proteome</keyword>
<dbReference type="OrthoDB" id="5869492at2759"/>
<evidence type="ECO:0000313" key="3">
    <source>
        <dbReference type="Proteomes" id="UP000053660"/>
    </source>
</evidence>
<evidence type="ECO:0000313" key="2">
    <source>
        <dbReference type="EMBL" id="KHJ93269.1"/>
    </source>
</evidence>
<gene>
    <name evidence="2" type="ORF">OESDEN_06824</name>
</gene>
<accession>A0A0B1T7P6</accession>
<organism evidence="2 3">
    <name type="scientific">Oesophagostomum dentatum</name>
    <name type="common">Nodular worm</name>
    <dbReference type="NCBI Taxonomy" id="61180"/>
    <lineage>
        <taxon>Eukaryota</taxon>
        <taxon>Metazoa</taxon>
        <taxon>Ecdysozoa</taxon>
        <taxon>Nematoda</taxon>
        <taxon>Chromadorea</taxon>
        <taxon>Rhabditida</taxon>
        <taxon>Rhabditina</taxon>
        <taxon>Rhabditomorpha</taxon>
        <taxon>Strongyloidea</taxon>
        <taxon>Strongylidae</taxon>
        <taxon>Oesophagostomum</taxon>
    </lineage>
</organism>
<dbReference type="EMBL" id="KN550857">
    <property type="protein sequence ID" value="KHJ93269.1"/>
    <property type="molecule type" value="Genomic_DNA"/>
</dbReference>
<sequence length="501" mass="57617">MHFHLRHSRVDSKGRVHISADEMAEVYKNFHAALNDTYWETASNHKICTDAMEMLKTTHISKKNGRFLMLFTSVLSEAYSHANYNVQDLLYDDRDTVRANYWTDVLLLYKAVMTKADKVNAQSKCYHQLALLLHFASLYSLYKDVADEEFIVSLYKRAENYVFNDHHRMTEAETEQIREYYDAIQTIYHLRGERRRASVQAPAKVPVPEEAPTLVLDDTDVVDAAPVTTSSSQKSPLTKDELYAMYDKALDRHKKMIKQNQIEEEQKPAESEHKSKKTMLHSSSCAAMVQPVVEETELEEVIKHLNPVPSPEKVKSVAEEVEKPQNQENVVHLRQNVVNTKYCPERRNTLAAMPTLREVAGKDIIVLDKFDFIGEFERRCGRRKAAPGARMNLPVIGKPHKADAVQSYRRKGLFDDVDYRQPPSLHQVHPFEKQNSEGSSRPHSLYTCEEEDAIKEVDEEDTQNNNSLSNTSYITEKIIRAVFAEKPVSPNTHLRRMSAIH</sequence>
<protein>
    <submittedName>
        <fullName evidence="2">Uncharacterized protein</fullName>
    </submittedName>
</protein>
<proteinExistence type="predicted"/>
<dbReference type="AlphaFoldDB" id="A0A0B1T7P6"/>